<proteinExistence type="inferred from homology"/>
<keyword evidence="5" id="KW-1185">Reference proteome</keyword>
<dbReference type="InterPro" id="IPR008978">
    <property type="entry name" value="HSP20-like_chaperone"/>
</dbReference>
<dbReference type="Pfam" id="PF17886">
    <property type="entry name" value="ArsA_HSP20"/>
    <property type="match status" value="1"/>
</dbReference>
<dbReference type="Proteomes" id="UP001595891">
    <property type="component" value="Unassembled WGS sequence"/>
</dbReference>
<gene>
    <name evidence="4" type="ORF">ACFO8L_33745</name>
</gene>
<evidence type="ECO:0000256" key="1">
    <source>
        <dbReference type="ARBA" id="ARBA00011040"/>
    </source>
</evidence>
<feature type="domain" description="ArsA HSP20-like" evidence="3">
    <location>
        <begin position="331"/>
        <end position="389"/>
    </location>
</feature>
<dbReference type="SUPFAM" id="SSF52540">
    <property type="entry name" value="P-loop containing nucleoside triphosphate hydrolases"/>
    <property type="match status" value="1"/>
</dbReference>
<accession>A0ABV9EPM3</accession>
<dbReference type="Pfam" id="PF02374">
    <property type="entry name" value="ArsA_ATPase"/>
    <property type="match status" value="1"/>
</dbReference>
<dbReference type="PANTHER" id="PTHR10803:SF3">
    <property type="entry name" value="ATPASE GET3"/>
    <property type="match status" value="1"/>
</dbReference>
<dbReference type="PANTHER" id="PTHR10803">
    <property type="entry name" value="ARSENICAL PUMP-DRIVING ATPASE ARSENITE-TRANSLOCATING ATPASE"/>
    <property type="match status" value="1"/>
</dbReference>
<dbReference type="InterPro" id="IPR016300">
    <property type="entry name" value="ATPase_ArsA/GET3"/>
</dbReference>
<sequence length="394" mass="42131">MSAQSPRILLFTGKGGVGKTTVAAATATLAARRGLKTLVVSTDTAHSLADALGVPGSAEPAEAAPGLYLQQVDTQRALERHWGDLQEYARGVLAELGLDEVTSEELTVLPGAEEVIALLELREQVRTGRWDVVVVDCAPTAETLRLLALPEALDWHVSRLLPAGRKLMRALAPVIRHVAKFSVPDDSVVNAGERLHAGLMGVRELLTGDNSSVRLVLTPEAVVVAEARRTFTSLSLYGYRVDGVVANRVFPEGGSDEWRSGWVRAQSRHLASVEESFAPLPVHKVPYLPAEPVGPEALAALAAELYGDEDPFAPPAGEPPLTIRSEGEIHELTLALPLADKSEVDLARKGDELIVTAGSYRRVLALPAALARRSIRDAALRDGHLRVRFEAGGA</sequence>
<comment type="similarity">
    <text evidence="1">Belongs to the arsA ATPase family.</text>
</comment>
<dbReference type="InterPro" id="IPR025723">
    <property type="entry name" value="ArsA/GET3_ATPase-like"/>
</dbReference>
<protein>
    <submittedName>
        <fullName evidence="4">ArsA family ATPase</fullName>
    </submittedName>
</protein>
<evidence type="ECO:0000259" key="2">
    <source>
        <dbReference type="Pfam" id="PF02374"/>
    </source>
</evidence>
<dbReference type="EMBL" id="JBHSFN010000029">
    <property type="protein sequence ID" value="MFC4591098.1"/>
    <property type="molecule type" value="Genomic_DNA"/>
</dbReference>
<name>A0ABV9EPM3_9ACTN</name>
<dbReference type="InterPro" id="IPR027417">
    <property type="entry name" value="P-loop_NTPase"/>
</dbReference>
<evidence type="ECO:0000313" key="5">
    <source>
        <dbReference type="Proteomes" id="UP001595891"/>
    </source>
</evidence>
<feature type="domain" description="ArsA/GET3 Anion-transporting ATPase-like" evidence="2">
    <location>
        <begin position="7"/>
        <end position="306"/>
    </location>
</feature>
<dbReference type="Gene3D" id="2.60.40.790">
    <property type="match status" value="1"/>
</dbReference>
<dbReference type="RefSeq" id="WP_262849949.1">
    <property type="nucleotide sequence ID" value="NZ_JANZYP010000093.1"/>
</dbReference>
<dbReference type="Gene3D" id="3.40.50.300">
    <property type="entry name" value="P-loop containing nucleotide triphosphate hydrolases"/>
    <property type="match status" value="1"/>
</dbReference>
<comment type="caution">
    <text evidence="4">The sequence shown here is derived from an EMBL/GenBank/DDBJ whole genome shotgun (WGS) entry which is preliminary data.</text>
</comment>
<dbReference type="SUPFAM" id="SSF49764">
    <property type="entry name" value="HSP20-like chaperones"/>
    <property type="match status" value="1"/>
</dbReference>
<evidence type="ECO:0000259" key="3">
    <source>
        <dbReference type="Pfam" id="PF17886"/>
    </source>
</evidence>
<organism evidence="4 5">
    <name type="scientific">Sphaerisporangium corydalis</name>
    <dbReference type="NCBI Taxonomy" id="1441875"/>
    <lineage>
        <taxon>Bacteria</taxon>
        <taxon>Bacillati</taxon>
        <taxon>Actinomycetota</taxon>
        <taxon>Actinomycetes</taxon>
        <taxon>Streptosporangiales</taxon>
        <taxon>Streptosporangiaceae</taxon>
        <taxon>Sphaerisporangium</taxon>
    </lineage>
</organism>
<reference evidence="5" key="1">
    <citation type="journal article" date="2019" name="Int. J. Syst. Evol. Microbiol.">
        <title>The Global Catalogue of Microorganisms (GCM) 10K type strain sequencing project: providing services to taxonomists for standard genome sequencing and annotation.</title>
        <authorList>
            <consortium name="The Broad Institute Genomics Platform"/>
            <consortium name="The Broad Institute Genome Sequencing Center for Infectious Disease"/>
            <person name="Wu L."/>
            <person name="Ma J."/>
        </authorList>
    </citation>
    <scope>NUCLEOTIDE SEQUENCE [LARGE SCALE GENOMIC DNA]</scope>
    <source>
        <strain evidence="5">CCUG 49560</strain>
    </source>
</reference>
<dbReference type="NCBIfam" id="TIGR00345">
    <property type="entry name" value="GET3_arsA_TRC40"/>
    <property type="match status" value="1"/>
</dbReference>
<dbReference type="InterPro" id="IPR040612">
    <property type="entry name" value="ArsA_HSP20-like"/>
</dbReference>
<evidence type="ECO:0000313" key="4">
    <source>
        <dbReference type="EMBL" id="MFC4591098.1"/>
    </source>
</evidence>
<dbReference type="CDD" id="cd02035">
    <property type="entry name" value="ArsA"/>
    <property type="match status" value="1"/>
</dbReference>